<proteinExistence type="inferred from homology"/>
<evidence type="ECO:0008006" key="5">
    <source>
        <dbReference type="Google" id="ProtNLM"/>
    </source>
</evidence>
<evidence type="ECO:0000313" key="4">
    <source>
        <dbReference type="Proteomes" id="UP000034705"/>
    </source>
</evidence>
<dbReference type="PANTHER" id="PTHR35024">
    <property type="entry name" value="HYPOTHETICAL CYTOSOLIC PROTEIN"/>
    <property type="match status" value="1"/>
</dbReference>
<reference evidence="3 4" key="1">
    <citation type="journal article" date="2015" name="Nature">
        <title>rRNA introns, odd ribosomes, and small enigmatic genomes across a large radiation of phyla.</title>
        <authorList>
            <person name="Brown C.T."/>
            <person name="Hug L.A."/>
            <person name="Thomas B.C."/>
            <person name="Sharon I."/>
            <person name="Castelle C.J."/>
            <person name="Singh A."/>
            <person name="Wilkins M.J."/>
            <person name="Williams K.H."/>
            <person name="Banfield J.F."/>
        </authorList>
    </citation>
    <scope>NUCLEOTIDE SEQUENCE [LARGE SCALE GENOMIC DNA]</scope>
</reference>
<dbReference type="InterPro" id="IPR007607">
    <property type="entry name" value="BacA/B"/>
</dbReference>
<gene>
    <name evidence="3" type="ORF">UX45_C0026G0010</name>
</gene>
<dbReference type="AlphaFoldDB" id="A0A0G1RNZ4"/>
<comment type="caution">
    <text evidence="3">The sequence shown here is derived from an EMBL/GenBank/DDBJ whole genome shotgun (WGS) entry which is preliminary data.</text>
</comment>
<evidence type="ECO:0000256" key="1">
    <source>
        <dbReference type="ARBA" id="ARBA00044755"/>
    </source>
</evidence>
<accession>A0A0G1RNZ4</accession>
<comment type="similarity">
    <text evidence="1">Belongs to the bactofilin family.</text>
</comment>
<dbReference type="PANTHER" id="PTHR35024:SF4">
    <property type="entry name" value="POLYMER-FORMING CYTOSKELETAL PROTEIN"/>
    <property type="match status" value="1"/>
</dbReference>
<dbReference type="Proteomes" id="UP000034705">
    <property type="component" value="Unassembled WGS sequence"/>
</dbReference>
<dbReference type="Pfam" id="PF04519">
    <property type="entry name" value="Bactofilin"/>
    <property type="match status" value="1"/>
</dbReference>
<feature type="compositionally biased region" description="Polar residues" evidence="2">
    <location>
        <begin position="105"/>
        <end position="115"/>
    </location>
</feature>
<evidence type="ECO:0000256" key="2">
    <source>
        <dbReference type="SAM" id="MobiDB-lite"/>
    </source>
</evidence>
<protein>
    <recommendedName>
        <fullName evidence="5">Integral membrane protein CcmA involved in cell shape determination</fullName>
    </recommendedName>
</protein>
<organism evidence="3 4">
    <name type="scientific">Candidatus Uhrbacteria bacterium GW2011_GWF2_46_218</name>
    <dbReference type="NCBI Taxonomy" id="1619001"/>
    <lineage>
        <taxon>Bacteria</taxon>
        <taxon>Candidatus Uhriibacteriota</taxon>
    </lineage>
</organism>
<feature type="region of interest" description="Disordered" evidence="2">
    <location>
        <begin position="98"/>
        <end position="121"/>
    </location>
</feature>
<dbReference type="EMBL" id="LCMG01000026">
    <property type="protein sequence ID" value="KKU31673.1"/>
    <property type="molecule type" value="Genomic_DNA"/>
</dbReference>
<evidence type="ECO:0000313" key="3">
    <source>
        <dbReference type="EMBL" id="KKU31673.1"/>
    </source>
</evidence>
<sequence length="121" mass="12382">MSMGNNNHQETIIAQGVKVEGDFKSQGDVVIDGEVSGSVETAQALHVGDHAIIHANVVAANAVIAGEVVGNLHISGMLEILASARVEGDIETQTISVAPGANMNGRLSTTTGKSDSPNHEA</sequence>
<name>A0A0G1RNZ4_9BACT</name>